<dbReference type="InterPro" id="IPR036928">
    <property type="entry name" value="AS_sf"/>
</dbReference>
<dbReference type="SUPFAM" id="SSF75304">
    <property type="entry name" value="Amidase signature (AS) enzymes"/>
    <property type="match status" value="1"/>
</dbReference>
<name>D8ITQ1_HERSS</name>
<sequence length="482" mass="52612">MHQLVTLDALALSAAIRSKEVSCREVMQAYLEHIEKMNPHVNAIVSLRPPEELLDEAKRADQLLAQGRYLGWMHGMPQAPKDLASCKGLPTSKGSPLSSMAPDQSDATCVARVRDAGAIFIGKTNVSEFGLGSNSYNPLFGVTRNAYDFSRIAGGSSGGAGAALAMRMLPVADGSDMMGSLRNPAAFNNVYGFRPTQGRVPYGSGGELFLQQLSTEGPMGRTVADVARLFATQAGYDPQCPLSSDTDVTGDAAQLKRDFKGARIGWLGNYDGYLPIEEEVMVLCEAALSDFADIGCTVEQCRPDYPMEKLWETWLVHRQWLVGGNLSVYFADPARRGLLKPEAQWEVESGQYLTAADVFRASMARSDWYRAIHKLFEQFDYLLLPSAQMFPFDVATKWPRNVAGREMDTYHRWMEVVIGPTLAGLPAMSVPVGFGANGLPMGMQIIGPSRDDRGVLQLAYALEGLRPWSAQAPLAVIDALSR</sequence>
<evidence type="ECO:0000313" key="3">
    <source>
        <dbReference type="Proteomes" id="UP000000329"/>
    </source>
</evidence>
<dbReference type="Proteomes" id="UP000000329">
    <property type="component" value="Chromosome"/>
</dbReference>
<dbReference type="EMBL" id="CP002039">
    <property type="protein sequence ID" value="ADJ61542.1"/>
    <property type="molecule type" value="Genomic_DNA"/>
</dbReference>
<dbReference type="RefSeq" id="WP_013232097.1">
    <property type="nucleotide sequence ID" value="NC_014323.1"/>
</dbReference>
<feature type="domain" description="Amidase" evidence="1">
    <location>
        <begin position="25"/>
        <end position="456"/>
    </location>
</feature>
<dbReference type="EC" id="3.5.1.4" evidence="2"/>
<evidence type="ECO:0000259" key="1">
    <source>
        <dbReference type="Pfam" id="PF01425"/>
    </source>
</evidence>
<keyword evidence="2" id="KW-0378">Hydrolase</keyword>
<dbReference type="Pfam" id="PF01425">
    <property type="entry name" value="Amidase"/>
    <property type="match status" value="1"/>
</dbReference>
<dbReference type="eggNOG" id="COG0154">
    <property type="taxonomic scope" value="Bacteria"/>
</dbReference>
<protein>
    <submittedName>
        <fullName evidence="2">Amidase family protein</fullName>
        <ecNumber evidence="2">3.5.1.4</ecNumber>
        <ecNumber evidence="2">6.3.5.-</ecNumber>
    </submittedName>
</protein>
<dbReference type="PANTHER" id="PTHR11895:SF76">
    <property type="entry name" value="INDOLEACETAMIDE HYDROLASE"/>
    <property type="match status" value="1"/>
</dbReference>
<organism evidence="2 3">
    <name type="scientific">Herbaspirillum seropedicae (strain SmR1)</name>
    <dbReference type="NCBI Taxonomy" id="757424"/>
    <lineage>
        <taxon>Bacteria</taxon>
        <taxon>Pseudomonadati</taxon>
        <taxon>Pseudomonadota</taxon>
        <taxon>Betaproteobacteria</taxon>
        <taxon>Burkholderiales</taxon>
        <taxon>Oxalobacteraceae</taxon>
        <taxon>Herbaspirillum</taxon>
    </lineage>
</organism>
<dbReference type="Gene3D" id="3.90.1300.10">
    <property type="entry name" value="Amidase signature (AS) domain"/>
    <property type="match status" value="1"/>
</dbReference>
<dbReference type="OrthoDB" id="8576090at2"/>
<dbReference type="InterPro" id="IPR000120">
    <property type="entry name" value="Amidase"/>
</dbReference>
<dbReference type="HOGENOM" id="CLU_009600_0_4_4"/>
<gene>
    <name evidence="2" type="ordered locus">Hsero_0012</name>
</gene>
<dbReference type="STRING" id="757424.Hsero_0012"/>
<dbReference type="GeneID" id="29394280"/>
<evidence type="ECO:0000313" key="2">
    <source>
        <dbReference type="EMBL" id="ADJ61542.1"/>
    </source>
</evidence>
<keyword evidence="3" id="KW-1185">Reference proteome</keyword>
<proteinExistence type="predicted"/>
<dbReference type="EC" id="6.3.5.-" evidence="2"/>
<reference evidence="2 3" key="1">
    <citation type="submission" date="2010-04" db="EMBL/GenBank/DDBJ databases">
        <title>The genome of Herbaspirillum seropedicae SmR1, an endophytic, nitrogen-fixing, plant-growth promoting beta-Proteobacteria.</title>
        <authorList>
            <person name="Pedrosa F.O."/>
            <person name="Monteiro R.A."/>
            <person name="Wassem R."/>
            <person name="Cruz L.M."/>
            <person name="Ayub R.A."/>
            <person name="Colauto N.B."/>
            <person name="Fernandez M.A."/>
            <person name="Fungaro M.H.P."/>
            <person name="Grisard E.C."/>
            <person name="Hungria M."/>
            <person name="Madeira H.M.F."/>
            <person name="Nodari R.O."/>
            <person name="Osaku C.A."/>
            <person name="Petzl-Erler M.L."/>
            <person name="Terenzi H."/>
            <person name="Vieira L.G.E."/>
            <person name="Almeida M.I.M."/>
            <person name="Alves L.R."/>
            <person name="Arantes O.M.N."/>
            <person name="Balsanelli E."/>
            <person name="Barcellos F.G."/>
            <person name="Baura V.A."/>
            <person name="Binde D.R."/>
            <person name="Campo R.J."/>
            <person name="Chubatsu L.S."/>
            <person name="Chueire L.M.O."/>
            <person name="Ciferri R.R."/>
            <person name="Correa L.C."/>
            <person name="da Conceicao Silva J.L."/>
            <person name="Dabul A.N.G."/>
            <person name="Dambros B.P."/>
            <person name="Faoro H."/>
            <person name="Favetti A."/>
            <person name="Friedermann G."/>
            <person name="Furlaneto M.C."/>
            <person name="Gasques L.S."/>
            <person name="Gimenes C.C.T."/>
            <person name="Gioppo N.M.R."/>
            <person name="Glienke-Blanco C."/>
            <person name="Godoy L.P."/>
            <person name="Guerra M.P."/>
            <person name="Karp S."/>
            <person name="Kava-Cordeiro V."/>
            <person name="Margarido V.P."/>
            <person name="Mathioni S.M."/>
            <person name="Menck-Soares M.A."/>
            <person name="Murace N.K."/>
            <person name="Nicolas M.F."/>
            <person name="Oliveira C.E.C."/>
            <person name="Pagnan N.A.B."/>
            <person name="Pamphile J.A."/>
            <person name="Patussi E.V."/>
            <person name="Pereira L.F.P."/>
            <person name="Pereira-Ferrari L."/>
            <person name="Pinto F.G.S."/>
            <person name="Precoma C."/>
            <person name="Prioli A.J."/>
            <person name="Prioli S.M.A.P."/>
            <person name="Raittz R.T."/>
            <person name="Ramos H.J.O."/>
            <person name="Ribeiro E.M.S.F."/>
            <person name="Rigo L.U."/>
            <person name="Rocha C.L.M.S.C."/>
            <person name="Rocha S.N."/>
            <person name="Santos K."/>
            <person name="Satori D."/>
            <person name="Silva A.G."/>
            <person name="Simao R.C.G."/>
            <person name="Soares M.A.M."/>
            <person name="Souza E.M."/>
            <person name="Steffens M.B.R."/>
            <person name="Steindel M."/>
            <person name="Tadra-Sfeir M.Z."/>
            <person name="Takahashi E.K."/>
            <person name="Torres R.A."/>
            <person name="Valle J.S."/>
            <person name="Vernal J.I."/>
            <person name="Vilas-Boas L.A."/>
            <person name="Watanabe M.A.E."/>
            <person name="Weiss V.A."/>
            <person name="Yates M.A."/>
            <person name="Souza E.M."/>
        </authorList>
    </citation>
    <scope>NUCLEOTIDE SEQUENCE [LARGE SCALE GENOMIC DNA]</scope>
    <source>
        <strain evidence="2 3">SmR1</strain>
    </source>
</reference>
<dbReference type="InterPro" id="IPR023631">
    <property type="entry name" value="Amidase_dom"/>
</dbReference>
<dbReference type="PANTHER" id="PTHR11895">
    <property type="entry name" value="TRANSAMIDASE"/>
    <property type="match status" value="1"/>
</dbReference>
<dbReference type="KEGG" id="hse:Hsero_0012"/>
<keyword evidence="2" id="KW-0436">Ligase</keyword>
<accession>D8ITQ1</accession>
<dbReference type="AlphaFoldDB" id="D8ITQ1"/>
<dbReference type="GO" id="GO:0004040">
    <property type="term" value="F:amidase activity"/>
    <property type="evidence" value="ECO:0007669"/>
    <property type="project" value="UniProtKB-EC"/>
</dbReference>
<dbReference type="GO" id="GO:0016874">
    <property type="term" value="F:ligase activity"/>
    <property type="evidence" value="ECO:0007669"/>
    <property type="project" value="UniProtKB-KW"/>
</dbReference>
<dbReference type="NCBIfam" id="NF005686">
    <property type="entry name" value="PRK07486.1"/>
    <property type="match status" value="1"/>
</dbReference>